<organism evidence="2 3">
    <name type="scientific">Lolium multiflorum</name>
    <name type="common">Italian ryegrass</name>
    <name type="synonym">Lolium perenne subsp. multiflorum</name>
    <dbReference type="NCBI Taxonomy" id="4521"/>
    <lineage>
        <taxon>Eukaryota</taxon>
        <taxon>Viridiplantae</taxon>
        <taxon>Streptophyta</taxon>
        <taxon>Embryophyta</taxon>
        <taxon>Tracheophyta</taxon>
        <taxon>Spermatophyta</taxon>
        <taxon>Magnoliopsida</taxon>
        <taxon>Liliopsida</taxon>
        <taxon>Poales</taxon>
        <taxon>Poaceae</taxon>
        <taxon>BOP clade</taxon>
        <taxon>Pooideae</taxon>
        <taxon>Poodae</taxon>
        <taxon>Poeae</taxon>
        <taxon>Poeae Chloroplast Group 2 (Poeae type)</taxon>
        <taxon>Loliodinae</taxon>
        <taxon>Loliinae</taxon>
        <taxon>Lolium</taxon>
    </lineage>
</organism>
<evidence type="ECO:0008006" key="4">
    <source>
        <dbReference type="Google" id="ProtNLM"/>
    </source>
</evidence>
<dbReference type="PANTHER" id="PTHR46148:SF57">
    <property type="entry name" value="OS12G0499874 PROTEIN"/>
    <property type="match status" value="1"/>
</dbReference>
<feature type="region of interest" description="Disordered" evidence="1">
    <location>
        <begin position="267"/>
        <end position="289"/>
    </location>
</feature>
<gene>
    <name evidence="2" type="ORF">QYE76_023031</name>
</gene>
<evidence type="ECO:0000313" key="3">
    <source>
        <dbReference type="Proteomes" id="UP001231189"/>
    </source>
</evidence>
<keyword evidence="3" id="KW-1185">Reference proteome</keyword>
<evidence type="ECO:0000313" key="2">
    <source>
        <dbReference type="EMBL" id="KAK1617514.1"/>
    </source>
</evidence>
<reference evidence="2" key="1">
    <citation type="submission" date="2023-07" db="EMBL/GenBank/DDBJ databases">
        <title>A chromosome-level genome assembly of Lolium multiflorum.</title>
        <authorList>
            <person name="Chen Y."/>
            <person name="Copetti D."/>
            <person name="Kolliker R."/>
            <person name="Studer B."/>
        </authorList>
    </citation>
    <scope>NUCLEOTIDE SEQUENCE</scope>
    <source>
        <strain evidence="2">02402/16</strain>
        <tissue evidence="2">Leaf</tissue>
    </source>
</reference>
<dbReference type="InterPro" id="IPR016197">
    <property type="entry name" value="Chromo-like_dom_sf"/>
</dbReference>
<evidence type="ECO:0000256" key="1">
    <source>
        <dbReference type="SAM" id="MobiDB-lite"/>
    </source>
</evidence>
<dbReference type="Gene3D" id="2.40.50.40">
    <property type="match status" value="1"/>
</dbReference>
<dbReference type="AlphaFoldDB" id="A0AAD8RCJ0"/>
<dbReference type="Proteomes" id="UP001231189">
    <property type="component" value="Unassembled WGS sequence"/>
</dbReference>
<feature type="compositionally biased region" description="Basic residues" evidence="1">
    <location>
        <begin position="224"/>
        <end position="235"/>
    </location>
</feature>
<feature type="region of interest" description="Disordered" evidence="1">
    <location>
        <begin position="141"/>
        <end position="250"/>
    </location>
</feature>
<accession>A0AAD8RCJ0</accession>
<dbReference type="PANTHER" id="PTHR46148">
    <property type="entry name" value="CHROMO DOMAIN-CONTAINING PROTEIN"/>
    <property type="match status" value="1"/>
</dbReference>
<feature type="compositionally biased region" description="Basic and acidic residues" evidence="1">
    <location>
        <begin position="236"/>
        <end position="250"/>
    </location>
</feature>
<dbReference type="SUPFAM" id="SSF54160">
    <property type="entry name" value="Chromo domain-like"/>
    <property type="match status" value="1"/>
</dbReference>
<comment type="caution">
    <text evidence="2">The sequence shown here is derived from an EMBL/GenBank/DDBJ whole genome shotgun (WGS) entry which is preliminary data.</text>
</comment>
<proteinExistence type="predicted"/>
<sequence length="308" mass="35116">MVHQQPRRDFNFVGHGNFSCSGDRLKIAQSRQKSYADQKRRVWEPKVGDMVYLKVSPMKGLKRKCLKAPDDPITHEEIELQSDLTYVEKPEKILEVQWKKLRNRAIKYCKIQWQHHPEREATWETEEELRKSYPELFREQQSLRRKKNTRGGAQRRGGDATLTWKQRLGHGGGSRGPNSCKSRVAPALRRRAQTPPQHGTETTHKHGQHCARSVSEAHTSSARTRSRRSSSRRFYPRSDRSDSQEKKRWENHADGSIDLLRRFSVVGGYGGGARSRPEHGGGHGGDAIATGVAREKLGLGKSERGPSE</sequence>
<name>A0AAD8RCJ0_LOLMU</name>
<dbReference type="EMBL" id="JAUUTY010000006">
    <property type="protein sequence ID" value="KAK1617514.1"/>
    <property type="molecule type" value="Genomic_DNA"/>
</dbReference>
<protein>
    <recommendedName>
        <fullName evidence="4">Chromo domain-containing protein</fullName>
    </recommendedName>
</protein>